<evidence type="ECO:0000256" key="5">
    <source>
        <dbReference type="ARBA" id="ARBA00022737"/>
    </source>
</evidence>
<keyword evidence="6" id="KW-0999">Mitochondrion inner membrane</keyword>
<evidence type="ECO:0000256" key="9">
    <source>
        <dbReference type="ARBA" id="ARBA00023128"/>
    </source>
</evidence>
<dbReference type="GO" id="GO:0015183">
    <property type="term" value="F:L-aspartate transmembrane transporter activity"/>
    <property type="evidence" value="ECO:0007669"/>
    <property type="project" value="TreeGrafter"/>
</dbReference>
<dbReference type="InterPro" id="IPR051028">
    <property type="entry name" value="Mito_Solute_Carrier"/>
</dbReference>
<comment type="similarity">
    <text evidence="2">Belongs to the mitochondrial carrier (TC 2.A.29) family.</text>
</comment>
<dbReference type="PRINTS" id="PR00926">
    <property type="entry name" value="MITOCARRIER"/>
</dbReference>
<dbReference type="InterPro" id="IPR023395">
    <property type="entry name" value="MCP_dom_sf"/>
</dbReference>
<dbReference type="GO" id="GO:0005313">
    <property type="term" value="F:L-glutamate transmembrane transporter activity"/>
    <property type="evidence" value="ECO:0007669"/>
    <property type="project" value="TreeGrafter"/>
</dbReference>
<protein>
    <recommendedName>
        <fullName evidence="12">Mitochondrial aspartate-glutamate transporter AGC1</fullName>
    </recommendedName>
    <alternativeName>
        <fullName evidence="13">Aspartate-glutamate carrier 1</fullName>
    </alternativeName>
</protein>
<evidence type="ECO:0000256" key="14">
    <source>
        <dbReference type="PROSITE-ProRule" id="PRU00282"/>
    </source>
</evidence>
<organism evidence="15 16">
    <name type="scientific">Wickerhamomyces pijperi</name>
    <name type="common">Yeast</name>
    <name type="synonym">Pichia pijperi</name>
    <dbReference type="NCBI Taxonomy" id="599730"/>
    <lineage>
        <taxon>Eukaryota</taxon>
        <taxon>Fungi</taxon>
        <taxon>Dikarya</taxon>
        <taxon>Ascomycota</taxon>
        <taxon>Saccharomycotina</taxon>
        <taxon>Saccharomycetes</taxon>
        <taxon>Phaffomycetales</taxon>
        <taxon>Wickerhamomycetaceae</taxon>
        <taxon>Wickerhamomyces</taxon>
    </lineage>
</organism>
<feature type="repeat" description="Solcar" evidence="14">
    <location>
        <begin position="621"/>
        <end position="709"/>
    </location>
</feature>
<dbReference type="Gene3D" id="1.50.40.10">
    <property type="entry name" value="Mitochondrial carrier domain"/>
    <property type="match status" value="1"/>
</dbReference>
<dbReference type="Pfam" id="PF00153">
    <property type="entry name" value="Mito_carr"/>
    <property type="match status" value="3"/>
</dbReference>
<evidence type="ECO:0000256" key="1">
    <source>
        <dbReference type="ARBA" id="ARBA00004448"/>
    </source>
</evidence>
<evidence type="ECO:0000313" key="16">
    <source>
        <dbReference type="Proteomes" id="UP000774326"/>
    </source>
</evidence>
<dbReference type="GO" id="GO:0005743">
    <property type="term" value="C:mitochondrial inner membrane"/>
    <property type="evidence" value="ECO:0007669"/>
    <property type="project" value="UniProtKB-SubCell"/>
</dbReference>
<evidence type="ECO:0000256" key="13">
    <source>
        <dbReference type="ARBA" id="ARBA00082232"/>
    </source>
</evidence>
<evidence type="ECO:0000256" key="3">
    <source>
        <dbReference type="ARBA" id="ARBA00022448"/>
    </source>
</evidence>
<dbReference type="SUPFAM" id="SSF103506">
    <property type="entry name" value="Mitochondrial carrier"/>
    <property type="match status" value="1"/>
</dbReference>
<evidence type="ECO:0000256" key="6">
    <source>
        <dbReference type="ARBA" id="ARBA00022792"/>
    </source>
</evidence>
<evidence type="ECO:0000256" key="2">
    <source>
        <dbReference type="ARBA" id="ARBA00006375"/>
    </source>
</evidence>
<keyword evidence="7" id="KW-0106">Calcium</keyword>
<dbReference type="FunFam" id="1.50.40.10:FF:000004">
    <property type="entry name" value="Calcium-binding mitochondrial carrier protein Aralar1"/>
    <property type="match status" value="1"/>
</dbReference>
<reference evidence="15" key="1">
    <citation type="journal article" date="2021" name="Open Biol.">
        <title>Shared evolutionary footprints suggest mitochondrial oxidative damage underlies multiple complex I losses in fungi.</title>
        <authorList>
            <person name="Schikora-Tamarit M.A."/>
            <person name="Marcet-Houben M."/>
            <person name="Nosek J."/>
            <person name="Gabaldon T."/>
        </authorList>
    </citation>
    <scope>NUCLEOTIDE SEQUENCE</scope>
    <source>
        <strain evidence="15">CBS2887</strain>
    </source>
</reference>
<dbReference type="PANTHER" id="PTHR45678:SF9">
    <property type="entry name" value="CALCIUM-BINDING MITOCHONDRIAL CARRIER PROTEIN ARALAR1"/>
    <property type="match status" value="1"/>
</dbReference>
<evidence type="ECO:0000256" key="4">
    <source>
        <dbReference type="ARBA" id="ARBA00022692"/>
    </source>
</evidence>
<comment type="subcellular location">
    <subcellularLocation>
        <location evidence="1">Mitochondrion inner membrane</location>
        <topology evidence="1">Multi-pass membrane protein</topology>
    </subcellularLocation>
</comment>
<dbReference type="EMBL" id="JAEUBG010004152">
    <property type="protein sequence ID" value="KAH3681941.1"/>
    <property type="molecule type" value="Genomic_DNA"/>
</dbReference>
<feature type="repeat" description="Solcar" evidence="14">
    <location>
        <begin position="521"/>
        <end position="606"/>
    </location>
</feature>
<evidence type="ECO:0000256" key="12">
    <source>
        <dbReference type="ARBA" id="ARBA00073787"/>
    </source>
</evidence>
<evidence type="ECO:0000256" key="10">
    <source>
        <dbReference type="ARBA" id="ARBA00023136"/>
    </source>
</evidence>
<dbReference type="Proteomes" id="UP000774326">
    <property type="component" value="Unassembled WGS sequence"/>
</dbReference>
<name>A0A9P8Q0U0_WICPI</name>
<keyword evidence="9" id="KW-0496">Mitochondrion</keyword>
<dbReference type="AlphaFoldDB" id="A0A9P8Q0U0"/>
<accession>A0A9P8Q0U0</accession>
<dbReference type="OrthoDB" id="2161at2759"/>
<dbReference type="InterPro" id="IPR002067">
    <property type="entry name" value="MCP"/>
</dbReference>
<evidence type="ECO:0000256" key="11">
    <source>
        <dbReference type="ARBA" id="ARBA00059916"/>
    </source>
</evidence>
<comment type="caution">
    <text evidence="15">The sequence shown here is derived from an EMBL/GenBank/DDBJ whole genome shotgun (WGS) entry which is preliminary data.</text>
</comment>
<sequence length="795" mass="92360">MELPNSNNQSKKQQTEIFKSFAKYNEDKTQLRLDYQSFIELISSSTHLYSNFTDHNYNYNQINNNIFGLLFFIIDENNKGFLTINDWFHFNNLLSNRNYQYIFLYEFFKKFDSGLKDVKSINYNAKSLSFDNLYLNLADFKQTLSNLQQYNNNEFFKINNLNLNWTDITLLNFYLKENKLINLNSILTFIQNDLLNYKIYHLFKNLSIYNPMSANYVISKNQLKFILHLNYDHKISNQIFNSLNFTNITLLNSTNNSISFANLKDFIYIFNNLDLLNQILLKYNQIYHNLYNTDKLLQKDLPITKPDFINFLNYEYKKINNIVQFSPSQINLLFSIVENYKYNLTMHQAENPDLPHDNLLQFLNQYNKEVSSRNSLNLNEYSLEPNQKVPLHISDFLKITNPNYLNDLVYESEISERINSNFYFFPIFDSIYNFTLGSIAGAIGATIVYPIDLIKTRMQAQRTLIYKNSLDCFVKIFQKEGIKGLYSGIGLQLIGVAPEKAIKLTMNDFAKGLLTTKYDQITLGNEILAGASAGFAQVIFTNPLEIVKIRLQIQGNLTNEAERATGVSIINKLGLKGLYKGVTACLLRDVPFSAIYFPTYNHIKKDLFHYDPKDKNSRSTLNTWELLVSGGLAGMPAAFLTTPFDVIKTRLQMVPKKGETKYNGIIHAFKTILREEKFSSFFKGGGARVLRSSPQFGFTLAAYEIFQSLFPLNDISFLSKTSGDNSPTLNISNSIKQDIEKRYYLNYYYKSCQISKIFIDLDYNFKEFNYDIYTKFYQQLKQSKALAASDEAKDK</sequence>
<keyword evidence="10 14" id="KW-0472">Membrane</keyword>
<dbReference type="InterPro" id="IPR018108">
    <property type="entry name" value="MCP_transmembrane"/>
</dbReference>
<dbReference type="GO" id="GO:0043490">
    <property type="term" value="P:malate-aspartate shuttle"/>
    <property type="evidence" value="ECO:0007669"/>
    <property type="project" value="TreeGrafter"/>
</dbReference>
<evidence type="ECO:0000256" key="8">
    <source>
        <dbReference type="ARBA" id="ARBA00022989"/>
    </source>
</evidence>
<dbReference type="PANTHER" id="PTHR45678">
    <property type="entry name" value="MITOCHONDRIAL 2-OXODICARBOXYLATE CARRIER 1-RELATED"/>
    <property type="match status" value="1"/>
</dbReference>
<evidence type="ECO:0000256" key="7">
    <source>
        <dbReference type="ARBA" id="ARBA00022837"/>
    </source>
</evidence>
<reference evidence="15" key="2">
    <citation type="submission" date="2021-01" db="EMBL/GenBank/DDBJ databases">
        <authorList>
            <person name="Schikora-Tamarit M.A."/>
        </authorList>
    </citation>
    <scope>NUCLEOTIDE SEQUENCE</scope>
    <source>
        <strain evidence="15">CBS2887</strain>
    </source>
</reference>
<keyword evidence="16" id="KW-1185">Reference proteome</keyword>
<evidence type="ECO:0000313" key="15">
    <source>
        <dbReference type="EMBL" id="KAH3681941.1"/>
    </source>
</evidence>
<keyword evidence="3" id="KW-0813">Transport</keyword>
<gene>
    <name evidence="15" type="ORF">WICPIJ_007103</name>
</gene>
<keyword evidence="5" id="KW-0677">Repeat</keyword>
<proteinExistence type="inferred from homology"/>
<keyword evidence="8" id="KW-1133">Transmembrane helix</keyword>
<feature type="repeat" description="Solcar" evidence="14">
    <location>
        <begin position="428"/>
        <end position="513"/>
    </location>
</feature>
<comment type="function">
    <text evidence="11">Calcium-dependent mitochondrial aspartate and glutamate carrier. Transport of glutamate in mitochondria is required for mitochondrial transamination reactions and ornithine synthesis. Plays also a role in malate-aspartate NADH shuttle, which is critical for growth on acetate and fatty acids.</text>
</comment>
<dbReference type="PROSITE" id="PS50920">
    <property type="entry name" value="SOLCAR"/>
    <property type="match status" value="3"/>
</dbReference>
<keyword evidence="4 14" id="KW-0812">Transmembrane</keyword>